<dbReference type="InterPro" id="IPR036388">
    <property type="entry name" value="WH-like_DNA-bd_sf"/>
</dbReference>
<dbReference type="Gene3D" id="3.30.420.40">
    <property type="match status" value="2"/>
</dbReference>
<proteinExistence type="inferred from homology"/>
<dbReference type="SUPFAM" id="SSF46785">
    <property type="entry name" value="Winged helix' DNA-binding domain"/>
    <property type="match status" value="1"/>
</dbReference>
<evidence type="ECO:0000313" key="4">
    <source>
        <dbReference type="Proteomes" id="UP000293764"/>
    </source>
</evidence>
<name>A0A4Q5N1I3_9MICO</name>
<comment type="similarity">
    <text evidence="1">Belongs to the ROK (NagC/XylR) family.</text>
</comment>
<dbReference type="AlphaFoldDB" id="A0A4Q5N1I3"/>
<gene>
    <name evidence="3" type="ORF">EUA98_05960</name>
</gene>
<dbReference type="PANTHER" id="PTHR18964">
    <property type="entry name" value="ROK (REPRESSOR, ORF, KINASE) FAMILY"/>
    <property type="match status" value="1"/>
</dbReference>
<organism evidence="3 4">
    <name type="scientific">Pengzhenrongella frigida</name>
    <dbReference type="NCBI Taxonomy" id="1259133"/>
    <lineage>
        <taxon>Bacteria</taxon>
        <taxon>Bacillati</taxon>
        <taxon>Actinomycetota</taxon>
        <taxon>Actinomycetes</taxon>
        <taxon>Micrococcales</taxon>
        <taxon>Pengzhenrongella</taxon>
    </lineage>
</organism>
<dbReference type="Pfam" id="PF13412">
    <property type="entry name" value="HTH_24"/>
    <property type="match status" value="1"/>
</dbReference>
<protein>
    <submittedName>
        <fullName evidence="3">ROK family transcriptional regulator</fullName>
    </submittedName>
</protein>
<keyword evidence="4" id="KW-1185">Reference proteome</keyword>
<dbReference type="PANTHER" id="PTHR18964:SF149">
    <property type="entry name" value="BIFUNCTIONAL UDP-N-ACETYLGLUCOSAMINE 2-EPIMERASE_N-ACETYLMANNOSAMINE KINASE"/>
    <property type="match status" value="1"/>
</dbReference>
<dbReference type="SUPFAM" id="SSF53067">
    <property type="entry name" value="Actin-like ATPase domain"/>
    <property type="match status" value="1"/>
</dbReference>
<dbReference type="Proteomes" id="UP000293764">
    <property type="component" value="Unassembled WGS sequence"/>
</dbReference>
<accession>A0A4Q5N1I3</accession>
<reference evidence="3 4" key="1">
    <citation type="submission" date="2019-01" db="EMBL/GenBank/DDBJ databases">
        <title>Novel species of Cellulomonas.</title>
        <authorList>
            <person name="Liu Q."/>
            <person name="Xin Y.-H."/>
        </authorList>
    </citation>
    <scope>NUCLEOTIDE SEQUENCE [LARGE SCALE GENOMIC DNA]</scope>
    <source>
        <strain evidence="3 4">HLT2-17</strain>
    </source>
</reference>
<evidence type="ECO:0000313" key="3">
    <source>
        <dbReference type="EMBL" id="RYV51940.1"/>
    </source>
</evidence>
<comment type="caution">
    <text evidence="3">The sequence shown here is derived from an EMBL/GenBank/DDBJ whole genome shotgun (WGS) entry which is preliminary data.</text>
</comment>
<dbReference type="InterPro" id="IPR036390">
    <property type="entry name" value="WH_DNA-bd_sf"/>
</dbReference>
<dbReference type="OrthoDB" id="4083144at2"/>
<dbReference type="Gene3D" id="1.10.10.10">
    <property type="entry name" value="Winged helix-like DNA-binding domain superfamily/Winged helix DNA-binding domain"/>
    <property type="match status" value="1"/>
</dbReference>
<feature type="region of interest" description="Disordered" evidence="2">
    <location>
        <begin position="15"/>
        <end position="49"/>
    </location>
</feature>
<dbReference type="InterPro" id="IPR043129">
    <property type="entry name" value="ATPase_NBD"/>
</dbReference>
<sequence>MILTLLNLVRQVTPGHANGAMDEPGISPARPEPATASLKGPPAPMLTSPPARASTGALVLDLIRTHPSISRVELADRTGLTAATITHVVRELMTDGLVHETGRVRSKGGSPRRLLELESEVLYAVGVQMERCTTTIVITDFTGRQIAMTGLRGVGQGTPQETLRTLAEHIEALLAHARIPRDRVLGVGLVTHGPQDRARGMILTPQPTAPWREFPLTTTLSDLLHLPVLLENDATAAAIGEQWAGSLDVDTFGVIYMASGVGGGVITDSEVYRGRASNTVEIGHLPIDPAGPECICGSRGCVEAVAGPVSVVQRAMSSDLGDRLELRGIEDETLADFERIARAANRGDDAARALLDESARHLGTAAVALLNLFDLDTVVLAGPAFATAGPLYAARIDQALQRGALARLLRPVGARLSSNVRAAAAVGGALIVLRSPLVRAQPGTASPAVAPAPATTARPVAYRAVALG</sequence>
<evidence type="ECO:0000256" key="1">
    <source>
        <dbReference type="ARBA" id="ARBA00006479"/>
    </source>
</evidence>
<dbReference type="InterPro" id="IPR000600">
    <property type="entry name" value="ROK"/>
</dbReference>
<evidence type="ECO:0000256" key="2">
    <source>
        <dbReference type="SAM" id="MobiDB-lite"/>
    </source>
</evidence>
<dbReference type="Pfam" id="PF00480">
    <property type="entry name" value="ROK"/>
    <property type="match status" value="1"/>
</dbReference>
<dbReference type="EMBL" id="SDWW01000010">
    <property type="protein sequence ID" value="RYV51940.1"/>
    <property type="molecule type" value="Genomic_DNA"/>
</dbReference>